<feature type="non-terminal residue" evidence="2">
    <location>
        <position position="205"/>
    </location>
</feature>
<gene>
    <name evidence="2" type="ORF">HF521_021328</name>
</gene>
<sequence>MVSPSLSLSTELVGAINSLVQKCNVATPAEGPSYRKLRTFSGITPTPSGEDEYEAWAEQTTHLLEEWQCSDNIKKQRLVECLRGPAADIVRFEKITNPTASSGDYLSALETAFGTTESAADLMVRFRSTFQHESEKLSAYILRLDKLLHSVLRKRGIKLSEMNQLRMQQIIRGALPTDMVALRFRMTHKLCDPFSFTDLLKEVRE</sequence>
<evidence type="ECO:0000313" key="2">
    <source>
        <dbReference type="EMBL" id="KAF7704256.1"/>
    </source>
</evidence>
<keyword evidence="3" id="KW-1185">Reference proteome</keyword>
<dbReference type="InterPro" id="IPR026523">
    <property type="entry name" value="PNMA"/>
</dbReference>
<organism evidence="2 3">
    <name type="scientific">Silurus meridionalis</name>
    <name type="common">Southern catfish</name>
    <name type="synonym">Silurus soldatovi meridionalis</name>
    <dbReference type="NCBI Taxonomy" id="175797"/>
    <lineage>
        <taxon>Eukaryota</taxon>
        <taxon>Metazoa</taxon>
        <taxon>Chordata</taxon>
        <taxon>Craniata</taxon>
        <taxon>Vertebrata</taxon>
        <taxon>Euteleostomi</taxon>
        <taxon>Actinopterygii</taxon>
        <taxon>Neopterygii</taxon>
        <taxon>Teleostei</taxon>
        <taxon>Ostariophysi</taxon>
        <taxon>Siluriformes</taxon>
        <taxon>Siluridae</taxon>
        <taxon>Silurus</taxon>
    </lineage>
</organism>
<proteinExistence type="predicted"/>
<dbReference type="InterPro" id="IPR048270">
    <property type="entry name" value="PNMA_C"/>
</dbReference>
<feature type="domain" description="Paraneoplastic antigen Ma-like C-terminal" evidence="1">
    <location>
        <begin position="40"/>
        <end position="200"/>
    </location>
</feature>
<dbReference type="EMBL" id="JABFDY010000008">
    <property type="protein sequence ID" value="KAF7704256.1"/>
    <property type="molecule type" value="Genomic_DNA"/>
</dbReference>
<accession>A0A8T0BFG3</accession>
<protein>
    <recommendedName>
        <fullName evidence="1">Paraneoplastic antigen Ma-like C-terminal domain-containing protein</fullName>
    </recommendedName>
</protein>
<dbReference type="PANTHER" id="PTHR23095">
    <property type="entry name" value="PARANEOPLASTIC ANTIGEN"/>
    <property type="match status" value="1"/>
</dbReference>
<reference evidence="2" key="1">
    <citation type="submission" date="2020-08" db="EMBL/GenBank/DDBJ databases">
        <title>Chromosome-level assembly of Southern catfish (Silurus meridionalis) provides insights into visual adaptation to the nocturnal and benthic lifestyles.</title>
        <authorList>
            <person name="Zhang Y."/>
            <person name="Wang D."/>
            <person name="Peng Z."/>
        </authorList>
    </citation>
    <scope>NUCLEOTIDE SEQUENCE</scope>
    <source>
        <strain evidence="2">SWU-2019-XX</strain>
        <tissue evidence="2">Muscle</tissue>
    </source>
</reference>
<evidence type="ECO:0000313" key="3">
    <source>
        <dbReference type="Proteomes" id="UP000606274"/>
    </source>
</evidence>
<dbReference type="PANTHER" id="PTHR23095:SF17">
    <property type="entry name" value="PARANEOPLASTIC ANTIGEN MA1"/>
    <property type="match status" value="1"/>
</dbReference>
<dbReference type="Proteomes" id="UP000606274">
    <property type="component" value="Unassembled WGS sequence"/>
</dbReference>
<dbReference type="Pfam" id="PF14893">
    <property type="entry name" value="PNMA"/>
    <property type="match status" value="1"/>
</dbReference>
<name>A0A8T0BFG3_SILME</name>
<dbReference type="AlphaFoldDB" id="A0A8T0BFG3"/>
<evidence type="ECO:0000259" key="1">
    <source>
        <dbReference type="Pfam" id="PF14893"/>
    </source>
</evidence>
<comment type="caution">
    <text evidence="2">The sequence shown here is derived from an EMBL/GenBank/DDBJ whole genome shotgun (WGS) entry which is preliminary data.</text>
</comment>